<dbReference type="InterPro" id="IPR029063">
    <property type="entry name" value="SAM-dependent_MTases_sf"/>
</dbReference>
<keyword evidence="2" id="KW-0808">Transferase</keyword>
<dbReference type="EMBL" id="JHEH01000046">
    <property type="protein sequence ID" value="KEP68112.1"/>
    <property type="molecule type" value="Genomic_DNA"/>
</dbReference>
<organism evidence="2 3">
    <name type="scientific">Thioclava dalianensis</name>
    <dbReference type="NCBI Taxonomy" id="1185766"/>
    <lineage>
        <taxon>Bacteria</taxon>
        <taxon>Pseudomonadati</taxon>
        <taxon>Pseudomonadota</taxon>
        <taxon>Alphaproteobacteria</taxon>
        <taxon>Rhodobacterales</taxon>
        <taxon>Paracoccaceae</taxon>
        <taxon>Thioclava</taxon>
    </lineage>
</organism>
<name>A0A074U091_9RHOB</name>
<dbReference type="GO" id="GO:0008168">
    <property type="term" value="F:methyltransferase activity"/>
    <property type="evidence" value="ECO:0007669"/>
    <property type="project" value="UniProtKB-KW"/>
</dbReference>
<dbReference type="InterPro" id="IPR052514">
    <property type="entry name" value="SAM-dependent_MTase"/>
</dbReference>
<dbReference type="Pfam" id="PF05050">
    <property type="entry name" value="Methyltransf_21"/>
    <property type="match status" value="1"/>
</dbReference>
<dbReference type="AlphaFoldDB" id="A0A074U091"/>
<keyword evidence="2" id="KW-0489">Methyltransferase</keyword>
<accession>A0A074U091</accession>
<dbReference type="Gene3D" id="3.40.50.150">
    <property type="entry name" value="Vaccinia Virus protein VP39"/>
    <property type="match status" value="1"/>
</dbReference>
<dbReference type="NCBIfam" id="TIGR01444">
    <property type="entry name" value="fkbM_fam"/>
    <property type="match status" value="1"/>
</dbReference>
<dbReference type="OrthoDB" id="4104638at2"/>
<evidence type="ECO:0000313" key="2">
    <source>
        <dbReference type="EMBL" id="KEP68112.1"/>
    </source>
</evidence>
<evidence type="ECO:0000259" key="1">
    <source>
        <dbReference type="Pfam" id="PF05050"/>
    </source>
</evidence>
<dbReference type="SUPFAM" id="SSF53335">
    <property type="entry name" value="S-adenosyl-L-methionine-dependent methyltransferases"/>
    <property type="match status" value="1"/>
</dbReference>
<dbReference type="RefSeq" id="WP_038069419.1">
    <property type="nucleotide sequence ID" value="NZ_JHEH01000046.1"/>
</dbReference>
<reference evidence="2 3" key="1">
    <citation type="submission" date="2014-03" db="EMBL/GenBank/DDBJ databases">
        <title>The draft genome sequence of Thioclava dalianensis DLFJ1-1.</title>
        <authorList>
            <person name="Lai Q."/>
            <person name="Shao Z."/>
        </authorList>
    </citation>
    <scope>NUCLEOTIDE SEQUENCE [LARGE SCALE GENOMIC DNA]</scope>
    <source>
        <strain evidence="2 3">DLFJ1-1</strain>
    </source>
</reference>
<protein>
    <submittedName>
        <fullName evidence="2">Methyltransferase FkbM</fullName>
    </submittedName>
</protein>
<comment type="caution">
    <text evidence="2">The sequence shown here is derived from an EMBL/GenBank/DDBJ whole genome shotgun (WGS) entry which is preliminary data.</text>
</comment>
<dbReference type="PANTHER" id="PTHR34203">
    <property type="entry name" value="METHYLTRANSFERASE, FKBM FAMILY PROTEIN"/>
    <property type="match status" value="1"/>
</dbReference>
<feature type="domain" description="Methyltransferase FkbM" evidence="1">
    <location>
        <begin position="48"/>
        <end position="182"/>
    </location>
</feature>
<dbReference type="STRING" id="1185766.SAMN05216224_1052"/>
<dbReference type="PANTHER" id="PTHR34203:SF15">
    <property type="entry name" value="SLL1173 PROTEIN"/>
    <property type="match status" value="1"/>
</dbReference>
<proteinExistence type="predicted"/>
<dbReference type="Proteomes" id="UP000027725">
    <property type="component" value="Unassembled WGS sequence"/>
</dbReference>
<sequence length="252" mass="27627">MAISPSSRAKARAGLAKSLAVYYRDTTRRARMDHLHAQFVPRGGLCFDIGAHVGDRTASFASLGARVVALEPQPRMYRALRLIHRNTPGVRLLNQAVGAREGRMVLHLNTANPTVASLSEAFVQAAASTDGWRQERWDAQIEVEVTTLDALIAEYGKPDFVKIDVEGFEADVFEGLSSALPALSFEFTTLQRDVARSGLARLAQLGRYICNLSLGETHRLELAQWISSEKMAAHIDALPDAVNSGDIFVRRA</sequence>
<dbReference type="eggNOG" id="COG2520">
    <property type="taxonomic scope" value="Bacteria"/>
</dbReference>
<keyword evidence="3" id="KW-1185">Reference proteome</keyword>
<gene>
    <name evidence="2" type="ORF">DL1_15005</name>
</gene>
<evidence type="ECO:0000313" key="3">
    <source>
        <dbReference type="Proteomes" id="UP000027725"/>
    </source>
</evidence>
<dbReference type="InterPro" id="IPR006342">
    <property type="entry name" value="FkbM_mtfrase"/>
</dbReference>
<dbReference type="GO" id="GO:0032259">
    <property type="term" value="P:methylation"/>
    <property type="evidence" value="ECO:0007669"/>
    <property type="project" value="UniProtKB-KW"/>
</dbReference>